<dbReference type="InterPro" id="IPR040198">
    <property type="entry name" value="Fido_containing"/>
</dbReference>
<dbReference type="EMBL" id="BMMW01000005">
    <property type="protein sequence ID" value="GGK65736.1"/>
    <property type="molecule type" value="Genomic_DNA"/>
</dbReference>
<dbReference type="PANTHER" id="PTHR13504:SF38">
    <property type="entry name" value="FIDO DOMAIN-CONTAINING PROTEIN"/>
    <property type="match status" value="1"/>
</dbReference>
<evidence type="ECO:0000259" key="3">
    <source>
        <dbReference type="PROSITE" id="PS51459"/>
    </source>
</evidence>
<evidence type="ECO:0000256" key="2">
    <source>
        <dbReference type="PIRSR" id="PIRSR640198-2"/>
    </source>
</evidence>
<evidence type="ECO:0000313" key="5">
    <source>
        <dbReference type="Proteomes" id="UP000612956"/>
    </source>
</evidence>
<dbReference type="Pfam" id="PF02661">
    <property type="entry name" value="Fic"/>
    <property type="match status" value="1"/>
</dbReference>
<name>A0A917VEA3_9NOCA</name>
<accession>A0A917VEA3</accession>
<sequence>MAEFVSREWVSAFDRGGLSRRDRSGGTYQAYVPDPLVGRAFVLDGLTSADVADAEVAITRLDVESTSLANTEALSRLLLRAEAVASSRIEGLEVGARRLLRAQAAAQFDEPSSDVTATEVLASIDAMAAGVRSVSQGELITESALLDVHRRLLAGSRLAEHGGRYRDQQNWIGGSTYNPRSAVYVPPPAELVPALMRDLVEFSNADTLPAVAQAAIAHAQFETIHPFVDGNGRAGRVLIHQILRRRGLADRVIAPISLVLATRTRDYIDGLNGYRHVGEGDSGAAIAGVNEWVGRFAAACTKAVADARVFDARIVALIEDWRARLGSLRADSTASLLLPHLVGAPIVTAPTAATLTGRSFPSASAAIERLVEAGVLRQVSVGRRNRAYEAAEVFAVFTDLERCLANPDGNTRLPSRPVPR</sequence>
<reference evidence="4" key="2">
    <citation type="submission" date="2020-09" db="EMBL/GenBank/DDBJ databases">
        <authorList>
            <person name="Sun Q."/>
            <person name="Zhou Y."/>
        </authorList>
    </citation>
    <scope>NUCLEOTIDE SEQUENCE</scope>
    <source>
        <strain evidence="4">CGMCC 4.7278</strain>
    </source>
</reference>
<keyword evidence="2" id="KW-0547">Nucleotide-binding</keyword>
<gene>
    <name evidence="4" type="ORF">GCM10011591_42430</name>
</gene>
<comment type="caution">
    <text evidence="4">The sequence shown here is derived from an EMBL/GenBank/DDBJ whole genome shotgun (WGS) entry which is preliminary data.</text>
</comment>
<organism evidence="4 5">
    <name type="scientific">Nocardia camponoti</name>
    <dbReference type="NCBI Taxonomy" id="1616106"/>
    <lineage>
        <taxon>Bacteria</taxon>
        <taxon>Bacillati</taxon>
        <taxon>Actinomycetota</taxon>
        <taxon>Actinomycetes</taxon>
        <taxon>Mycobacteriales</taxon>
        <taxon>Nocardiaceae</taxon>
        <taxon>Nocardia</taxon>
    </lineage>
</organism>
<keyword evidence="5" id="KW-1185">Reference proteome</keyword>
<dbReference type="GO" id="GO:0005524">
    <property type="term" value="F:ATP binding"/>
    <property type="evidence" value="ECO:0007669"/>
    <property type="project" value="UniProtKB-KW"/>
</dbReference>
<feature type="active site" evidence="1">
    <location>
        <position position="225"/>
    </location>
</feature>
<dbReference type="InterPro" id="IPR025758">
    <property type="entry name" value="Fic/DOC_N"/>
</dbReference>
<dbReference type="Proteomes" id="UP000612956">
    <property type="component" value="Unassembled WGS sequence"/>
</dbReference>
<dbReference type="PANTHER" id="PTHR13504">
    <property type="entry name" value="FIDO DOMAIN-CONTAINING PROTEIN DDB_G0283145"/>
    <property type="match status" value="1"/>
</dbReference>
<reference evidence="4" key="1">
    <citation type="journal article" date="2014" name="Int. J. Syst. Evol. Microbiol.">
        <title>Complete genome sequence of Corynebacterium casei LMG S-19264T (=DSM 44701T), isolated from a smear-ripened cheese.</title>
        <authorList>
            <consortium name="US DOE Joint Genome Institute (JGI-PGF)"/>
            <person name="Walter F."/>
            <person name="Albersmeier A."/>
            <person name="Kalinowski J."/>
            <person name="Ruckert C."/>
        </authorList>
    </citation>
    <scope>NUCLEOTIDE SEQUENCE</scope>
    <source>
        <strain evidence="4">CGMCC 4.7278</strain>
    </source>
</reference>
<evidence type="ECO:0000313" key="4">
    <source>
        <dbReference type="EMBL" id="GGK65736.1"/>
    </source>
</evidence>
<dbReference type="Pfam" id="PF13784">
    <property type="entry name" value="Fic_N"/>
    <property type="match status" value="1"/>
</dbReference>
<feature type="domain" description="Fido" evidence="3">
    <location>
        <begin position="140"/>
        <end position="295"/>
    </location>
</feature>
<dbReference type="Gene3D" id="1.10.3290.10">
    <property type="entry name" value="Fido-like domain"/>
    <property type="match status" value="1"/>
</dbReference>
<dbReference type="PROSITE" id="PS51459">
    <property type="entry name" value="FIDO"/>
    <property type="match status" value="1"/>
</dbReference>
<dbReference type="RefSeq" id="WP_188830817.1">
    <property type="nucleotide sequence ID" value="NZ_BMMW01000005.1"/>
</dbReference>
<keyword evidence="2" id="KW-0067">ATP-binding</keyword>
<feature type="binding site" evidence="2">
    <location>
        <begin position="229"/>
        <end position="236"/>
    </location>
    <ligand>
        <name>ATP</name>
        <dbReference type="ChEBI" id="CHEBI:30616"/>
    </ligand>
</feature>
<protein>
    <submittedName>
        <fullName evidence="4">Fic family protein</fullName>
    </submittedName>
</protein>
<evidence type="ECO:0000256" key="1">
    <source>
        <dbReference type="PIRSR" id="PIRSR640198-1"/>
    </source>
</evidence>
<dbReference type="InterPro" id="IPR036597">
    <property type="entry name" value="Fido-like_dom_sf"/>
</dbReference>
<dbReference type="InterPro" id="IPR003812">
    <property type="entry name" value="Fido"/>
</dbReference>
<dbReference type="AlphaFoldDB" id="A0A917VEA3"/>
<proteinExistence type="predicted"/>
<dbReference type="SUPFAM" id="SSF140931">
    <property type="entry name" value="Fic-like"/>
    <property type="match status" value="1"/>
</dbReference>